<dbReference type="Gene3D" id="3.40.50.10900">
    <property type="entry name" value="PAC-like subunit"/>
    <property type="match status" value="1"/>
</dbReference>
<dbReference type="EMBL" id="CAEZTC010000115">
    <property type="protein sequence ID" value="CAB4562848.1"/>
    <property type="molecule type" value="Genomic_DNA"/>
</dbReference>
<dbReference type="PIRSF" id="PIRSF028754">
    <property type="entry name" value="UCP028754"/>
    <property type="match status" value="1"/>
</dbReference>
<name>A0A6J6DNX9_9ZZZZ</name>
<sequence>MTSSPGGFPFTVNGQLPAVKSPVLIVMLSGWIDASGAASVAMDYLVESSNAEVIVEFDPDTFMDFRARRPVMKLREGVNTSIVWNTPQIKMGTDAAGTQFFMLTGPEPDSSWNLFARSVAGIAEQLGVVKTIGMGAYPFAAPHTRAVGLTATSPDPDIIERLTLSKNSLDVPAGIEPVIEHSLHKIGIAAMCIWAQVPHYVASMAYPAATAALLEAVSMETGLTLDGSRFSREAGVQRERLDQLVSNNPEHMDMLHKLEQSYDEALSETGSMPVTSMDIPTVDEIAAEVEQFLRDQQPGG</sequence>
<reference evidence="1" key="1">
    <citation type="submission" date="2020-05" db="EMBL/GenBank/DDBJ databases">
        <authorList>
            <person name="Chiriac C."/>
            <person name="Salcher M."/>
            <person name="Ghai R."/>
            <person name="Kavagutti S V."/>
        </authorList>
    </citation>
    <scope>NUCLEOTIDE SEQUENCE</scope>
</reference>
<gene>
    <name evidence="1" type="ORF">UFOPK1572_00945</name>
</gene>
<dbReference type="InterPro" id="IPR008492">
    <property type="entry name" value="Rv2714-like"/>
</dbReference>
<dbReference type="AlphaFoldDB" id="A0A6J6DNX9"/>
<evidence type="ECO:0000313" key="1">
    <source>
        <dbReference type="EMBL" id="CAB4562848.1"/>
    </source>
</evidence>
<dbReference type="InterPro" id="IPR019151">
    <property type="entry name" value="Proteasome_assmbl_chaperone_2"/>
</dbReference>
<protein>
    <submittedName>
        <fullName evidence="1">Unannotated protein</fullName>
    </submittedName>
</protein>
<dbReference type="InterPro" id="IPR038389">
    <property type="entry name" value="PSMG2_sf"/>
</dbReference>
<proteinExistence type="predicted"/>
<organism evidence="1">
    <name type="scientific">freshwater metagenome</name>
    <dbReference type="NCBI Taxonomy" id="449393"/>
    <lineage>
        <taxon>unclassified sequences</taxon>
        <taxon>metagenomes</taxon>
        <taxon>ecological metagenomes</taxon>
    </lineage>
</organism>
<dbReference type="Pfam" id="PF09754">
    <property type="entry name" value="PAC2"/>
    <property type="match status" value="1"/>
</dbReference>
<dbReference type="SUPFAM" id="SSF159659">
    <property type="entry name" value="Cgl1923-like"/>
    <property type="match status" value="1"/>
</dbReference>
<accession>A0A6J6DNX9</accession>